<sequence>MAADDLVVDDEGRTERSKHLGAGTRVDFQEGMKAADPKRTAVYFIKHGSFAAKEYQNCVPAEWTAPGDGPGRFWGYWKLERRTAAVELTPEQAVRAARIARRWARAQGTTRQAIVTRTQGGRPMQDRPDVMGLAGAQLLAADRRARRRRVRRRVKRFAHGRGFISVNNGQIFAVAMARALSLN</sequence>
<evidence type="ECO:0000313" key="2">
    <source>
        <dbReference type="EMBL" id="SAP16247.1"/>
    </source>
</evidence>
<name>A0A1M4BKS7_9ACTN</name>
<gene>
    <name evidence="2" type="ORF">BN4615_P11053</name>
</gene>
<dbReference type="AlphaFoldDB" id="A0A1M4BKS7"/>
<proteinExistence type="predicted"/>
<protein>
    <submittedName>
        <fullName evidence="2">Uncharacterized protein</fullName>
    </submittedName>
</protein>
<feature type="region of interest" description="Disordered" evidence="1">
    <location>
        <begin position="1"/>
        <end position="20"/>
    </location>
</feature>
<reference evidence="2" key="1">
    <citation type="submission" date="2016-04" db="EMBL/GenBank/DDBJ databases">
        <authorList>
            <person name="Evans L.H."/>
            <person name="Alamgir A."/>
            <person name="Owens N."/>
            <person name="Weber N.D."/>
            <person name="Virtaneva K."/>
            <person name="Barbian K."/>
            <person name="Babar A."/>
            <person name="Rosenke K."/>
        </authorList>
    </citation>
    <scope>NUCLEOTIDE SEQUENCE</scope>
    <source>
        <strain evidence="2">Nono1</strain>
    </source>
</reference>
<accession>A0A1M4BKS7</accession>
<organism evidence="2">
    <name type="scientific">Nonomuraea gerenzanensis</name>
    <dbReference type="NCBI Taxonomy" id="93944"/>
    <lineage>
        <taxon>Bacteria</taxon>
        <taxon>Bacillati</taxon>
        <taxon>Actinomycetota</taxon>
        <taxon>Actinomycetes</taxon>
        <taxon>Streptosporangiales</taxon>
        <taxon>Streptosporangiaceae</taxon>
        <taxon>Nonomuraea</taxon>
    </lineage>
</organism>
<evidence type="ECO:0000256" key="1">
    <source>
        <dbReference type="SAM" id="MobiDB-lite"/>
    </source>
</evidence>
<dbReference type="EMBL" id="LT559119">
    <property type="protein sequence ID" value="SAP16247.1"/>
    <property type="molecule type" value="Genomic_DNA"/>
</dbReference>